<comment type="caution">
    <text evidence="9">The sequence shown here is derived from an EMBL/GenBank/DDBJ whole genome shotgun (WGS) entry which is preliminary data.</text>
</comment>
<name>A0A6G0X832_9STRA</name>
<sequence>MDMDAELALLLEEQEKFMQSGKASSVKLHSKKSTKQSEETPASSLPTPSSVVRSVVVERTPTRPLPMSSTQPTAGGFPSTKKTSVFGRRRQQTTPTAPASSSSAIPKDIQEDNNAAIAKMSLDEIKKAQAELQASLPPEILEMFRNRGKSSTASPSPAPSSSTPSLVPTSSTPSPVPARPAIQPGQSILPPEELSLQAPKDDESLREAVNKLPEDERLKHEWMMPLPEAPSAKEDDVRLDLDGKIIKATADTVPLHSGLFHHGLSPELAGYTTEELLMLARSQVSSQRSMALRVLAKTLRQRTTAPTTAIALVARSACEVSNQSVLLAGVDLLHACLVQSSLAVQLDSVSFSPVNAQGEGHVVEYIDTEEVTNVTEIADPIQALCMTQFGSRLIELVHRQRDGQLQLLDIAVAISMHSRRAAAHIMESTNISTTLNSLLSVDSVDSLIRNQEVVAKALLWILRLCQADKVHAQHFHDEQVLASTKVFLAMRHSALLPLQVLTMRVWRVCLSYQIDQNSVTYLFPLLCGYSAQSLTQSIDSVPLEPWPEVMQDAILDAMIHLATPESMAFLPFFLNQASQRKSAHTLAFLKTVYPLHFQSTALEVDRFVDIWPSLRLESTLSHDEIREMVGLFDVVLANPHPSLTVDIGTVLAFLETYIPTLEDEAMATKASLLEFMTRHNRENARLRCWIQSVAYPLVRQTLPGQHVIVKELLASVFQNASLEAIYLALLSPLLPCSWTSCHTIFPEHGQGFPKGPISMSWVFTLFSRLHSMETKQETIVLKHLLAFLADIEATQPEVLATVPGTEKIVYLAHVYLWEAESFRDTHNQLHPLVQKYIEAADMSQLMTTTETIASMQQQSVANFISSLVDVFCNTSFGDVGLAWILTMYLQPSPIPLETRVALWNQVAQYQCLHLLQTVCDLTSSYVVEDTLLNAFMESLLRSQLTAEKGTSMYRMVIHHVGHFCFSGSLTASRKQTMLRQMLQKASSQLVDDVVQNPTNETTQEMVRHLLSLPDFIPYKDQLSTYLV</sequence>
<evidence type="ECO:0008006" key="11">
    <source>
        <dbReference type="Google" id="ProtNLM"/>
    </source>
</evidence>
<keyword evidence="3" id="KW-0804">Transcription</keyword>
<protein>
    <recommendedName>
        <fullName evidence="11">RNA polymerase II-associated protein 1 N-terminal domain-containing protein</fullName>
    </recommendedName>
</protein>
<dbReference type="Pfam" id="PF08620">
    <property type="entry name" value="RPAP1_C"/>
    <property type="match status" value="1"/>
</dbReference>
<dbReference type="VEuPathDB" id="FungiDB:AeMF1_002444"/>
<dbReference type="PANTHER" id="PTHR21483:SF18">
    <property type="entry name" value="RNA POLYMERASE II-ASSOCIATED PROTEIN 1"/>
    <property type="match status" value="1"/>
</dbReference>
<dbReference type="InterPro" id="IPR013929">
    <property type="entry name" value="RPAP1_C"/>
</dbReference>
<feature type="domain" description="RPAP1 N-terminal" evidence="7">
    <location>
        <begin position="107"/>
        <end position="149"/>
    </location>
</feature>
<dbReference type="Proteomes" id="UP000481153">
    <property type="component" value="Unassembled WGS sequence"/>
</dbReference>
<gene>
    <name evidence="9" type="ORF">Ae201684_007224</name>
</gene>
<evidence type="ECO:0000259" key="8">
    <source>
        <dbReference type="Pfam" id="PF25766"/>
    </source>
</evidence>
<evidence type="ECO:0000256" key="5">
    <source>
        <dbReference type="SAM" id="MobiDB-lite"/>
    </source>
</evidence>
<evidence type="ECO:0000259" key="7">
    <source>
        <dbReference type="Pfam" id="PF08621"/>
    </source>
</evidence>
<dbReference type="InterPro" id="IPR057989">
    <property type="entry name" value="TPR_RPAP1/MINIYO-like"/>
</dbReference>
<evidence type="ECO:0000256" key="2">
    <source>
        <dbReference type="ARBA" id="ARBA00009953"/>
    </source>
</evidence>
<dbReference type="AlphaFoldDB" id="A0A6G0X832"/>
<evidence type="ECO:0000256" key="1">
    <source>
        <dbReference type="ARBA" id="ARBA00004123"/>
    </source>
</evidence>
<keyword evidence="10" id="KW-1185">Reference proteome</keyword>
<feature type="region of interest" description="Disordered" evidence="5">
    <location>
        <begin position="135"/>
        <end position="187"/>
    </location>
</feature>
<feature type="domain" description="RPAP1 C-terminal" evidence="6">
    <location>
        <begin position="236"/>
        <end position="300"/>
    </location>
</feature>
<keyword evidence="4" id="KW-0539">Nucleus</keyword>
<evidence type="ECO:0000256" key="3">
    <source>
        <dbReference type="ARBA" id="ARBA00023163"/>
    </source>
</evidence>
<evidence type="ECO:0000259" key="6">
    <source>
        <dbReference type="Pfam" id="PF08620"/>
    </source>
</evidence>
<feature type="compositionally biased region" description="Low complexity" evidence="5">
    <location>
        <begin position="43"/>
        <end position="59"/>
    </location>
</feature>
<dbReference type="InterPro" id="IPR039913">
    <property type="entry name" value="RPAP1/Rba50"/>
</dbReference>
<proteinExistence type="inferred from homology"/>
<organism evidence="9 10">
    <name type="scientific">Aphanomyces euteiches</name>
    <dbReference type="NCBI Taxonomy" id="100861"/>
    <lineage>
        <taxon>Eukaryota</taxon>
        <taxon>Sar</taxon>
        <taxon>Stramenopiles</taxon>
        <taxon>Oomycota</taxon>
        <taxon>Saprolegniomycetes</taxon>
        <taxon>Saprolegniales</taxon>
        <taxon>Verrucalvaceae</taxon>
        <taxon>Aphanomyces</taxon>
    </lineage>
</organism>
<evidence type="ECO:0000313" key="9">
    <source>
        <dbReference type="EMBL" id="KAF0736201.1"/>
    </source>
</evidence>
<feature type="compositionally biased region" description="Low complexity" evidence="5">
    <location>
        <begin position="93"/>
        <end position="106"/>
    </location>
</feature>
<dbReference type="EMBL" id="VJMJ01000089">
    <property type="protein sequence ID" value="KAF0736201.1"/>
    <property type="molecule type" value="Genomic_DNA"/>
</dbReference>
<dbReference type="Pfam" id="PF08621">
    <property type="entry name" value="RPAP1_N"/>
    <property type="match status" value="1"/>
</dbReference>
<feature type="region of interest" description="Disordered" evidence="5">
    <location>
        <begin position="18"/>
        <end position="112"/>
    </location>
</feature>
<dbReference type="Pfam" id="PF25766">
    <property type="entry name" value="TPR_RPAP1"/>
    <property type="match status" value="1"/>
</dbReference>
<comment type="similarity">
    <text evidence="2">Belongs to the RPAP1 family.</text>
</comment>
<comment type="subcellular location">
    <subcellularLocation>
        <location evidence="1">Nucleus</location>
    </subcellularLocation>
</comment>
<accession>A0A6G0X832</accession>
<dbReference type="InterPro" id="IPR013930">
    <property type="entry name" value="RPAP1_N"/>
</dbReference>
<reference evidence="9 10" key="1">
    <citation type="submission" date="2019-07" db="EMBL/GenBank/DDBJ databases">
        <title>Genomics analysis of Aphanomyces spp. identifies a new class of oomycete effector associated with host adaptation.</title>
        <authorList>
            <person name="Gaulin E."/>
        </authorList>
    </citation>
    <scope>NUCLEOTIDE SEQUENCE [LARGE SCALE GENOMIC DNA]</scope>
    <source>
        <strain evidence="9 10">ATCC 201684</strain>
    </source>
</reference>
<evidence type="ECO:0000256" key="4">
    <source>
        <dbReference type="ARBA" id="ARBA00023242"/>
    </source>
</evidence>
<feature type="compositionally biased region" description="Low complexity" evidence="5">
    <location>
        <begin position="150"/>
        <end position="173"/>
    </location>
</feature>
<evidence type="ECO:0000313" key="10">
    <source>
        <dbReference type="Proteomes" id="UP000481153"/>
    </source>
</evidence>
<dbReference type="GO" id="GO:0006366">
    <property type="term" value="P:transcription by RNA polymerase II"/>
    <property type="evidence" value="ECO:0007669"/>
    <property type="project" value="InterPro"/>
</dbReference>
<dbReference type="PANTHER" id="PTHR21483">
    <property type="entry name" value="RNA POLYMERASE II-ASSOCIATED PROTEIN 1"/>
    <property type="match status" value="1"/>
</dbReference>
<feature type="domain" description="RPAP1/MINIYO-like TPR repeats" evidence="8">
    <location>
        <begin position="774"/>
        <end position="968"/>
    </location>
</feature>